<dbReference type="InterPro" id="IPR019861">
    <property type="entry name" value="PorP/SprF_Bacteroidetes"/>
</dbReference>
<name>A0ABT3RW79_9BACT</name>
<organism evidence="1 2">
    <name type="scientific">Mangrovivirga halotolerans</name>
    <dbReference type="NCBI Taxonomy" id="2993936"/>
    <lineage>
        <taxon>Bacteria</taxon>
        <taxon>Pseudomonadati</taxon>
        <taxon>Bacteroidota</taxon>
        <taxon>Cytophagia</taxon>
        <taxon>Cytophagales</taxon>
        <taxon>Mangrovivirgaceae</taxon>
        <taxon>Mangrovivirga</taxon>
    </lineage>
</organism>
<accession>A0ABT3RW79</accession>
<keyword evidence="2" id="KW-1185">Reference proteome</keyword>
<proteinExistence type="predicted"/>
<dbReference type="Proteomes" id="UP001209885">
    <property type="component" value="Unassembled WGS sequence"/>
</dbReference>
<sequence length="333" mass="37357">MMRLPFIIIFIYLSLWSIKAQNIPFYSQDQRAVLLYNPALVGMEDFTQVQVGYKMFYPKIPNAPQLITASIEFTLGNDLKQSTDQIRVSDKETLLEMADKGGVGVKHGLGFSFQGFDEFGIFFNRAIASYNLKLPLNEKLKFSGGVQLEYLGISVNPDKYTLRDEQNDQFYQSLLQSGSNASYINVGLGAALISDKFYAGVSVNNVVSSPLSDEPIDNIDPDLMLTAHAAYYFDNFANIVISPMLSFYKHPNLGDIYSGQVRMFYKDIGYFGIGGGNRTSFYVPLGVNITDFITINYTYSILDQDKTGLGTSNHEIFLLFAIGNKKEAKRFNK</sequence>
<comment type="caution">
    <text evidence="1">The sequence shown here is derived from an EMBL/GenBank/DDBJ whole genome shotgun (WGS) entry which is preliminary data.</text>
</comment>
<protein>
    <submittedName>
        <fullName evidence="1">PorP/SprF family type IX secretion system membrane protein</fullName>
    </submittedName>
</protein>
<dbReference type="EMBL" id="JAPFQN010000012">
    <property type="protein sequence ID" value="MCX2745875.1"/>
    <property type="molecule type" value="Genomic_DNA"/>
</dbReference>
<dbReference type="RefSeq" id="WP_266058478.1">
    <property type="nucleotide sequence ID" value="NZ_JAPFQN010000012.1"/>
</dbReference>
<dbReference type="NCBIfam" id="TIGR03519">
    <property type="entry name" value="T9SS_PorP_fam"/>
    <property type="match status" value="1"/>
</dbReference>
<reference evidence="1 2" key="1">
    <citation type="submission" date="2022-11" db="EMBL/GenBank/DDBJ databases">
        <title>The characterization of three novel Bacteroidetes species and genomic analysis of their roles in tidal elemental geochemical cycles.</title>
        <authorList>
            <person name="Ma K."/>
        </authorList>
    </citation>
    <scope>NUCLEOTIDE SEQUENCE [LARGE SCALE GENOMIC DNA]</scope>
    <source>
        <strain evidence="1 2">M17</strain>
    </source>
</reference>
<evidence type="ECO:0000313" key="1">
    <source>
        <dbReference type="EMBL" id="MCX2745875.1"/>
    </source>
</evidence>
<evidence type="ECO:0000313" key="2">
    <source>
        <dbReference type="Proteomes" id="UP001209885"/>
    </source>
</evidence>
<gene>
    <name evidence="1" type="ORF">OO013_18480</name>
</gene>
<dbReference type="Pfam" id="PF11751">
    <property type="entry name" value="PorP_SprF"/>
    <property type="match status" value="1"/>
</dbReference>